<keyword evidence="5" id="KW-1185">Reference proteome</keyword>
<dbReference type="InterPro" id="IPR010131">
    <property type="entry name" value="MdtP/NodT-like"/>
</dbReference>
<comment type="similarity">
    <text evidence="1 2">Belongs to the outer membrane factor (OMF) (TC 1.B.17) family.</text>
</comment>
<dbReference type="NCBIfam" id="TIGR01845">
    <property type="entry name" value="outer_NodT"/>
    <property type="match status" value="1"/>
</dbReference>
<evidence type="ECO:0000256" key="3">
    <source>
        <dbReference type="SAM" id="MobiDB-lite"/>
    </source>
</evidence>
<dbReference type="GO" id="GO:0015562">
    <property type="term" value="F:efflux transmembrane transporter activity"/>
    <property type="evidence" value="ECO:0007669"/>
    <property type="project" value="InterPro"/>
</dbReference>
<dbReference type="Gene3D" id="2.20.200.10">
    <property type="entry name" value="Outer membrane efflux proteins (OEP)"/>
    <property type="match status" value="1"/>
</dbReference>
<keyword evidence="2" id="KW-0564">Palmitate</keyword>
<dbReference type="PROSITE" id="PS51257">
    <property type="entry name" value="PROKAR_LIPOPROTEIN"/>
    <property type="match status" value="1"/>
</dbReference>
<dbReference type="RefSeq" id="WP_209373736.1">
    <property type="nucleotide sequence ID" value="NZ_JAGIZA010000006.1"/>
</dbReference>
<name>A0A940S5Y2_9PROT</name>
<dbReference type="Proteomes" id="UP000677537">
    <property type="component" value="Unassembled WGS sequence"/>
</dbReference>
<feature type="region of interest" description="Disordered" evidence="3">
    <location>
        <begin position="25"/>
        <end position="55"/>
    </location>
</feature>
<dbReference type="Pfam" id="PF02321">
    <property type="entry name" value="OEP"/>
    <property type="match status" value="2"/>
</dbReference>
<dbReference type="PANTHER" id="PTHR30203:SF25">
    <property type="entry name" value="OUTER MEMBRANE PROTEIN-RELATED"/>
    <property type="match status" value="1"/>
</dbReference>
<keyword evidence="2" id="KW-0472">Membrane</keyword>
<evidence type="ECO:0000256" key="2">
    <source>
        <dbReference type="RuleBase" id="RU362097"/>
    </source>
</evidence>
<dbReference type="EMBL" id="JAGIZA010000006">
    <property type="protein sequence ID" value="MBP0493420.1"/>
    <property type="molecule type" value="Genomic_DNA"/>
</dbReference>
<accession>A0A940S5Y2</accession>
<protein>
    <submittedName>
        <fullName evidence="4">Efflux transporter outer membrane subunit</fullName>
    </submittedName>
</protein>
<gene>
    <name evidence="4" type="ORF">J5Y10_11595</name>
</gene>
<reference evidence="4" key="1">
    <citation type="submission" date="2021-03" db="EMBL/GenBank/DDBJ databases">
        <authorList>
            <person name="So Y."/>
        </authorList>
    </citation>
    <scope>NUCLEOTIDE SEQUENCE</scope>
    <source>
        <strain evidence="4">SG15</strain>
    </source>
</reference>
<evidence type="ECO:0000256" key="1">
    <source>
        <dbReference type="ARBA" id="ARBA00007613"/>
    </source>
</evidence>
<proteinExistence type="inferred from homology"/>
<dbReference type="GO" id="GO:0005886">
    <property type="term" value="C:plasma membrane"/>
    <property type="evidence" value="ECO:0007669"/>
    <property type="project" value="UniProtKB-SubCell"/>
</dbReference>
<keyword evidence="2" id="KW-0449">Lipoprotein</keyword>
<evidence type="ECO:0000313" key="4">
    <source>
        <dbReference type="EMBL" id="MBP0493420.1"/>
    </source>
</evidence>
<organism evidence="4 5">
    <name type="scientific">Roseomonas indoligenes</name>
    <dbReference type="NCBI Taxonomy" id="2820811"/>
    <lineage>
        <taxon>Bacteria</taxon>
        <taxon>Pseudomonadati</taxon>
        <taxon>Pseudomonadota</taxon>
        <taxon>Alphaproteobacteria</taxon>
        <taxon>Acetobacterales</taxon>
        <taxon>Roseomonadaceae</taxon>
        <taxon>Roseomonas</taxon>
    </lineage>
</organism>
<comment type="caution">
    <text evidence="4">The sequence shown here is derived from an EMBL/GenBank/DDBJ whole genome shotgun (WGS) entry which is preliminary data.</text>
</comment>
<comment type="subcellular location">
    <subcellularLocation>
        <location evidence="2">Cell membrane</location>
        <topology evidence="2">Lipid-anchor</topology>
    </subcellularLocation>
</comment>
<evidence type="ECO:0000313" key="5">
    <source>
        <dbReference type="Proteomes" id="UP000677537"/>
    </source>
</evidence>
<dbReference type="InterPro" id="IPR003423">
    <property type="entry name" value="OMP_efflux"/>
</dbReference>
<dbReference type="Gene3D" id="1.20.1600.10">
    <property type="entry name" value="Outer membrane efflux proteins (OEP)"/>
    <property type="match status" value="1"/>
</dbReference>
<dbReference type="PANTHER" id="PTHR30203">
    <property type="entry name" value="OUTER MEMBRANE CATION EFFLUX PROTEIN"/>
    <property type="match status" value="1"/>
</dbReference>
<sequence>MRSPAVLLLATALGACTVGPDFTPPDPLAPPAYRDTARATDGAVTPSAKPDPEWWNSFRDPQLTSLVGRAISGNLSLQQAVLRIAQSRQGEAAARAAGLPTLSADGAYTRQQLGLRGILKSRGVYDSVDDLRGNARLEDAQAGLSDRAADALGSALGLATRPTNLFQQGLDASWELDLFGRIARQVEQSRARTQSAVEGANDALVSLVAEVVRTYASLRGAQALQQAQQDNVNAARDILALTQRRQRQGLTTQLDVENQRAQLTSYEAQLQPYTAQVQQAMNRLAVLTGAPPGLLDEELATARPIPVAPPAVPVGVPSELARRRPDIRRAEADLHAATAGVGVAVAQFYPTVSLTGSLGTRAIDASYLTDWASHFYTAGPAISVPIFQGGRLTANLKLAKAQSAEAALGYRNAVLNALAEVEDALVAYRTDRVQADLLRQTVASSRTALALARDRYDHGLSSFIEVLDAQRTLVGARQQEVRASITVTNDVVALYKALGGGWSDREWMDRATAAQPQ</sequence>
<dbReference type="SUPFAM" id="SSF56954">
    <property type="entry name" value="Outer membrane efflux proteins (OEP)"/>
    <property type="match status" value="1"/>
</dbReference>
<keyword evidence="2" id="KW-0812">Transmembrane</keyword>
<dbReference type="AlphaFoldDB" id="A0A940S5Y2"/>
<keyword evidence="2" id="KW-1134">Transmembrane beta strand</keyword>